<dbReference type="PANTHER" id="PTHR43235:SF1">
    <property type="entry name" value="GLUTAMINE AMIDOTRANSFERASE PB2B2.05-RELATED"/>
    <property type="match status" value="1"/>
</dbReference>
<dbReference type="Proteomes" id="UP000474042">
    <property type="component" value="Unassembled WGS sequence"/>
</dbReference>
<dbReference type="AlphaFoldDB" id="A0A0Q0YAW2"/>
<dbReference type="CDD" id="cd01745">
    <property type="entry name" value="GATase1_2"/>
    <property type="match status" value="1"/>
</dbReference>
<organism evidence="1 3">
    <name type="scientific">Clostridium butyricum</name>
    <dbReference type="NCBI Taxonomy" id="1492"/>
    <lineage>
        <taxon>Bacteria</taxon>
        <taxon>Bacillati</taxon>
        <taxon>Bacillota</taxon>
        <taxon>Clostridia</taxon>
        <taxon>Eubacteriales</taxon>
        <taxon>Clostridiaceae</taxon>
        <taxon>Clostridium</taxon>
    </lineage>
</organism>
<dbReference type="GO" id="GO:0005829">
    <property type="term" value="C:cytosol"/>
    <property type="evidence" value="ECO:0007669"/>
    <property type="project" value="TreeGrafter"/>
</dbReference>
<dbReference type="PROSITE" id="PS51273">
    <property type="entry name" value="GATASE_TYPE_1"/>
    <property type="match status" value="1"/>
</dbReference>
<evidence type="ECO:0000313" key="1">
    <source>
        <dbReference type="EMBL" id="GEQ22767.1"/>
    </source>
</evidence>
<dbReference type="GO" id="GO:0033969">
    <property type="term" value="F:gamma-glutamyl-gamma-aminobutyrate hydrolase activity"/>
    <property type="evidence" value="ECO:0007669"/>
    <property type="project" value="TreeGrafter"/>
</dbReference>
<accession>A0A0Q0YAW2</accession>
<dbReference type="GO" id="GO:0006598">
    <property type="term" value="P:polyamine catabolic process"/>
    <property type="evidence" value="ECO:0007669"/>
    <property type="project" value="TreeGrafter"/>
</dbReference>
<reference evidence="1 3" key="1">
    <citation type="submission" date="2019-07" db="EMBL/GenBank/DDBJ databases">
        <title>Whole genome shotgun sequence of Clostridium butyricum NBRC 3858.</title>
        <authorList>
            <person name="Hosoyama A."/>
            <person name="Uohara A."/>
            <person name="Ohji S."/>
            <person name="Ichikawa N."/>
        </authorList>
    </citation>
    <scope>NUCLEOTIDE SEQUENCE [LARGE SCALE GENOMIC DNA]</scope>
    <source>
        <strain evidence="1 3">NBRC 3858</strain>
    </source>
</reference>
<sequence length="244" mass="27736">MKPVIGITSYIRKDVFRNYSQVGYEYIEKIEKANGIPMILPVLQKYDDQELNKLIDCVNGIIFTGGCNVESQWYGEKPLGEETKEDVLRNGFERDLFLAAKKKKKPILGVCRGCQLINVMQGGTLVQNIDSQLNTAVYHKGTGCRISEKLHRVVLAEDSRLKNAYNEQEVPVNSFHEQCIKQIGTDLRITAKCCEDGLIEGVEYEGDFYMAGVQWHPEGMEDQLKLFEEFVDICLKNSDELALK</sequence>
<dbReference type="RefSeq" id="WP_002579894.1">
    <property type="nucleotide sequence ID" value="NZ_BKBC01000060.1"/>
</dbReference>
<dbReference type="EMBL" id="WOFV02000064">
    <property type="protein sequence ID" value="NAS19286.1"/>
    <property type="molecule type" value="Genomic_DNA"/>
</dbReference>
<dbReference type="Proteomes" id="UP000321089">
    <property type="component" value="Unassembled WGS sequence"/>
</dbReference>
<reference evidence="2 4" key="2">
    <citation type="submission" date="2020-01" db="EMBL/GenBank/DDBJ databases">
        <title>Genome sequence of a 1,3-propanediol producer, Clostridium butyricum S3.</title>
        <authorList>
            <person name="Zhou J."/>
        </authorList>
    </citation>
    <scope>NUCLEOTIDE SEQUENCE [LARGE SCALE GENOMIC DNA]</scope>
    <source>
        <strain evidence="2 4">S3</strain>
    </source>
</reference>
<gene>
    <name evidence="1" type="ORF">CBU02nite_32730</name>
    <name evidence="2" type="ORF">GND98_015830</name>
</gene>
<proteinExistence type="predicted"/>
<dbReference type="Gene3D" id="3.40.50.880">
    <property type="match status" value="1"/>
</dbReference>
<name>A0A0Q0YAW2_CLOBU</name>
<comment type="caution">
    <text evidence="1">The sequence shown here is derived from an EMBL/GenBank/DDBJ whole genome shotgun (WGS) entry which is preliminary data.</text>
</comment>
<dbReference type="Pfam" id="PF07722">
    <property type="entry name" value="Peptidase_C26"/>
    <property type="match status" value="1"/>
</dbReference>
<dbReference type="EMBL" id="BKBC01000060">
    <property type="protein sequence ID" value="GEQ22767.1"/>
    <property type="molecule type" value="Genomic_DNA"/>
</dbReference>
<dbReference type="InterPro" id="IPR011697">
    <property type="entry name" value="Peptidase_C26"/>
</dbReference>
<evidence type="ECO:0000313" key="4">
    <source>
        <dbReference type="Proteomes" id="UP000474042"/>
    </source>
</evidence>
<dbReference type="PANTHER" id="PTHR43235">
    <property type="entry name" value="GLUTAMINE AMIDOTRANSFERASE PB2B2.05-RELATED"/>
    <property type="match status" value="1"/>
</dbReference>
<evidence type="ECO:0000313" key="3">
    <source>
        <dbReference type="Proteomes" id="UP000321089"/>
    </source>
</evidence>
<keyword evidence="1" id="KW-0378">Hydrolase</keyword>
<dbReference type="SUPFAM" id="SSF52317">
    <property type="entry name" value="Class I glutamine amidotransferase-like"/>
    <property type="match status" value="1"/>
</dbReference>
<evidence type="ECO:0000313" key="2">
    <source>
        <dbReference type="EMBL" id="NAS19286.1"/>
    </source>
</evidence>
<dbReference type="InterPro" id="IPR044668">
    <property type="entry name" value="PuuD-like"/>
</dbReference>
<protein>
    <submittedName>
        <fullName evidence="1 2">Gamma-glutamyl-gamma-aminobutyrate hydrolase</fullName>
    </submittedName>
</protein>
<dbReference type="InterPro" id="IPR029062">
    <property type="entry name" value="Class_I_gatase-like"/>
</dbReference>